<dbReference type="PANTHER" id="PTHR34580">
    <property type="match status" value="1"/>
</dbReference>
<dbReference type="Pfam" id="PF08279">
    <property type="entry name" value="HTH_11"/>
    <property type="match status" value="1"/>
</dbReference>
<dbReference type="InterPro" id="IPR036390">
    <property type="entry name" value="WH_DNA-bd_sf"/>
</dbReference>
<feature type="domain" description="WYL" evidence="2">
    <location>
        <begin position="141"/>
        <end position="187"/>
    </location>
</feature>
<gene>
    <name evidence="4" type="ORF">MMF94_09340</name>
</gene>
<dbReference type="PIRSF" id="PIRSF016838">
    <property type="entry name" value="PafC"/>
    <property type="match status" value="1"/>
</dbReference>
<evidence type="ECO:0000259" key="1">
    <source>
        <dbReference type="Pfam" id="PF08279"/>
    </source>
</evidence>
<dbReference type="EMBL" id="JAKXMK010000007">
    <property type="protein sequence ID" value="MCH6165885.1"/>
    <property type="molecule type" value="Genomic_DNA"/>
</dbReference>
<comment type="caution">
    <text evidence="4">The sequence shown here is derived from an EMBL/GenBank/DDBJ whole genome shotgun (WGS) entry which is preliminary data.</text>
</comment>
<dbReference type="RefSeq" id="WP_241035910.1">
    <property type="nucleotide sequence ID" value="NZ_BAAAJF010000078.1"/>
</dbReference>
<dbReference type="PANTHER" id="PTHR34580:SF1">
    <property type="entry name" value="PROTEIN PAFC"/>
    <property type="match status" value="1"/>
</dbReference>
<dbReference type="SUPFAM" id="SSF46785">
    <property type="entry name" value="Winged helix' DNA-binding domain"/>
    <property type="match status" value="1"/>
</dbReference>
<dbReference type="Pfam" id="PF13280">
    <property type="entry name" value="WYL"/>
    <property type="match status" value="1"/>
</dbReference>
<dbReference type="InterPro" id="IPR051534">
    <property type="entry name" value="CBASS_pafABC_assoc_protein"/>
</dbReference>
<keyword evidence="5" id="KW-1185">Reference proteome</keyword>
<dbReference type="InterPro" id="IPR026881">
    <property type="entry name" value="WYL_dom"/>
</dbReference>
<evidence type="ECO:0000313" key="4">
    <source>
        <dbReference type="EMBL" id="MCH6165885.1"/>
    </source>
</evidence>
<dbReference type="InterPro" id="IPR057727">
    <property type="entry name" value="WCX_dom"/>
</dbReference>
<evidence type="ECO:0000259" key="3">
    <source>
        <dbReference type="Pfam" id="PF25583"/>
    </source>
</evidence>
<name>A0ABS9TBG1_9PSEU</name>
<feature type="domain" description="Helix-turn-helix type 11" evidence="1">
    <location>
        <begin position="8"/>
        <end position="56"/>
    </location>
</feature>
<accession>A0ABS9TBG1</accession>
<feature type="domain" description="WCX" evidence="3">
    <location>
        <begin position="275"/>
        <end position="358"/>
    </location>
</feature>
<dbReference type="InterPro" id="IPR013196">
    <property type="entry name" value="HTH_11"/>
</dbReference>
<dbReference type="InterPro" id="IPR028349">
    <property type="entry name" value="PafC-like"/>
</dbReference>
<sequence>MRASRLVTLLFTLQRLREATAGELARELEVSERTIYRDVAALSAAGVPLFTEPGRGGGIRLVDGWRTRLDGLTAQEAAALFAVGAPQVLAELGMSAALAGAQAKLLATLPAEMREHARTVAERFHLDAPGWFHTPHQVTQLAAVAEAVWGQQQLRISYRRRTDVVDRTIEPLGVVLKAGTWYLAARSVSGARVDSARSVSGARVDSAQSVSGARVDSARSVSGARADSADTVLTYRVDRIVAAEPTGEGFTRPDGFDLTTWWADSTTRFASQMLRVTVRLRLGPRGLKMLSHVTDTDAAAQAIARAGPPDAEGRREVELDVEEIAVAASQLTGLGGEVEALDPPELRTALAAAGAALAERNAPR</sequence>
<protein>
    <submittedName>
        <fullName evidence="4">WYL domain-containing protein</fullName>
    </submittedName>
</protein>
<dbReference type="PROSITE" id="PS52050">
    <property type="entry name" value="WYL"/>
    <property type="match status" value="1"/>
</dbReference>
<dbReference type="Gene3D" id="1.10.10.10">
    <property type="entry name" value="Winged helix-like DNA-binding domain superfamily/Winged helix DNA-binding domain"/>
    <property type="match status" value="1"/>
</dbReference>
<dbReference type="Proteomes" id="UP001299970">
    <property type="component" value="Unassembled WGS sequence"/>
</dbReference>
<proteinExistence type="predicted"/>
<dbReference type="InterPro" id="IPR036388">
    <property type="entry name" value="WH-like_DNA-bd_sf"/>
</dbReference>
<evidence type="ECO:0000259" key="2">
    <source>
        <dbReference type="Pfam" id="PF13280"/>
    </source>
</evidence>
<reference evidence="4 5" key="1">
    <citation type="submission" date="2022-03" db="EMBL/GenBank/DDBJ databases">
        <title>Pseudonocardia alaer sp. nov., a novel actinomycete isolated from reed forest soil.</title>
        <authorList>
            <person name="Wang L."/>
        </authorList>
    </citation>
    <scope>NUCLEOTIDE SEQUENCE [LARGE SCALE GENOMIC DNA]</scope>
    <source>
        <strain evidence="4 5">Y-16303</strain>
    </source>
</reference>
<organism evidence="4 5">
    <name type="scientific">Pseudonocardia alaniniphila</name>
    <dbReference type="NCBI Taxonomy" id="75291"/>
    <lineage>
        <taxon>Bacteria</taxon>
        <taxon>Bacillati</taxon>
        <taxon>Actinomycetota</taxon>
        <taxon>Actinomycetes</taxon>
        <taxon>Pseudonocardiales</taxon>
        <taxon>Pseudonocardiaceae</taxon>
        <taxon>Pseudonocardia</taxon>
    </lineage>
</organism>
<dbReference type="Pfam" id="PF25583">
    <property type="entry name" value="WCX"/>
    <property type="match status" value="1"/>
</dbReference>
<evidence type="ECO:0000313" key="5">
    <source>
        <dbReference type="Proteomes" id="UP001299970"/>
    </source>
</evidence>